<dbReference type="STRING" id="1569628.A0A316US40"/>
<feature type="compositionally biased region" description="Basic and acidic residues" evidence="5">
    <location>
        <begin position="247"/>
        <end position="258"/>
    </location>
</feature>
<gene>
    <name evidence="7" type="ORF">BDZ90DRAFT_227476</name>
</gene>
<organism evidence="7 8">
    <name type="scientific">Jaminaea rosea</name>
    <dbReference type="NCBI Taxonomy" id="1569628"/>
    <lineage>
        <taxon>Eukaryota</taxon>
        <taxon>Fungi</taxon>
        <taxon>Dikarya</taxon>
        <taxon>Basidiomycota</taxon>
        <taxon>Ustilaginomycotina</taxon>
        <taxon>Exobasidiomycetes</taxon>
        <taxon>Microstromatales</taxon>
        <taxon>Microstromatales incertae sedis</taxon>
        <taxon>Jaminaea</taxon>
    </lineage>
</organism>
<dbReference type="PANTHER" id="PTHR31794">
    <property type="entry name" value="AUXIN EFFLUX TRANSPORTER FAMILY PROTEIN (EUROFUNG)"/>
    <property type="match status" value="1"/>
</dbReference>
<feature type="transmembrane region" description="Helical" evidence="6">
    <location>
        <begin position="31"/>
        <end position="49"/>
    </location>
</feature>
<evidence type="ECO:0000256" key="3">
    <source>
        <dbReference type="ARBA" id="ARBA00022989"/>
    </source>
</evidence>
<dbReference type="Proteomes" id="UP000245884">
    <property type="component" value="Unassembled WGS sequence"/>
</dbReference>
<feature type="transmembrane region" description="Helical" evidence="6">
    <location>
        <begin position="92"/>
        <end position="113"/>
    </location>
</feature>
<feature type="transmembrane region" description="Helical" evidence="6">
    <location>
        <begin position="593"/>
        <end position="615"/>
    </location>
</feature>
<dbReference type="OrthoDB" id="2499604at2759"/>
<evidence type="ECO:0000256" key="1">
    <source>
        <dbReference type="ARBA" id="ARBA00004141"/>
    </source>
</evidence>
<dbReference type="PANTHER" id="PTHR31794:SF2">
    <property type="entry name" value="AUXIN EFFLUX TRANSPORTER FAMILY PROTEIN (EUROFUNG)"/>
    <property type="match status" value="1"/>
</dbReference>
<feature type="transmembrane region" description="Helical" evidence="6">
    <location>
        <begin position="554"/>
        <end position="573"/>
    </location>
</feature>
<keyword evidence="3 6" id="KW-1133">Transmembrane helix</keyword>
<feature type="compositionally biased region" description="Polar residues" evidence="5">
    <location>
        <begin position="483"/>
        <end position="500"/>
    </location>
</feature>
<keyword evidence="8" id="KW-1185">Reference proteome</keyword>
<feature type="region of interest" description="Disordered" evidence="5">
    <location>
        <begin position="199"/>
        <end position="306"/>
    </location>
</feature>
<dbReference type="RefSeq" id="XP_025361305.1">
    <property type="nucleotide sequence ID" value="XM_025504761.1"/>
</dbReference>
<dbReference type="GeneID" id="37026584"/>
<reference evidence="7 8" key="1">
    <citation type="journal article" date="2018" name="Mol. Biol. Evol.">
        <title>Broad Genomic Sampling Reveals a Smut Pathogenic Ancestry of the Fungal Clade Ustilaginomycotina.</title>
        <authorList>
            <person name="Kijpornyongpan T."/>
            <person name="Mondo S.J."/>
            <person name="Barry K."/>
            <person name="Sandor L."/>
            <person name="Lee J."/>
            <person name="Lipzen A."/>
            <person name="Pangilinan J."/>
            <person name="LaButti K."/>
            <person name="Hainaut M."/>
            <person name="Henrissat B."/>
            <person name="Grigoriev I.V."/>
            <person name="Spatafora J.W."/>
            <person name="Aime M.C."/>
        </authorList>
    </citation>
    <scope>NUCLEOTIDE SEQUENCE [LARGE SCALE GENOMIC DNA]</scope>
    <source>
        <strain evidence="7 8">MCA 5214</strain>
    </source>
</reference>
<comment type="subcellular location">
    <subcellularLocation>
        <location evidence="1">Membrane</location>
        <topology evidence="1">Multi-pass membrane protein</topology>
    </subcellularLocation>
</comment>
<evidence type="ECO:0000256" key="6">
    <source>
        <dbReference type="SAM" id="Phobius"/>
    </source>
</evidence>
<evidence type="ECO:0000313" key="8">
    <source>
        <dbReference type="Proteomes" id="UP000245884"/>
    </source>
</evidence>
<dbReference type="InterPro" id="IPR004776">
    <property type="entry name" value="Mem_transp_PIN-like"/>
</dbReference>
<proteinExistence type="predicted"/>
<evidence type="ECO:0008006" key="9">
    <source>
        <dbReference type="Google" id="ProtNLM"/>
    </source>
</evidence>
<name>A0A316US40_9BASI</name>
<dbReference type="Pfam" id="PF03547">
    <property type="entry name" value="Mem_trans"/>
    <property type="match status" value="1"/>
</dbReference>
<keyword evidence="4 6" id="KW-0472">Membrane</keyword>
<dbReference type="AlphaFoldDB" id="A0A316US40"/>
<dbReference type="GO" id="GO:0005783">
    <property type="term" value="C:endoplasmic reticulum"/>
    <property type="evidence" value="ECO:0007669"/>
    <property type="project" value="TreeGrafter"/>
</dbReference>
<sequence length="619" mass="66242">MGRHLIQQTATVLAGPHGSSGAPIVELIKVTASSILEVVILSSIGYYFARRGIIDKQTQNKINKINVSLFTPALLFSKVAFSLNPRRLAELIIVPAGFVIVSVTSALSAWILSKMFRLSKGQRNFSIACAISPNSNSLPVALMQSLVATVPQLHWEEEGEPEDTVNGMLGRALTYLVLYSTLGMFVRWSLGAKLLSTVEEEEQQEQPQSVLGGQYRDEPGQAEEGGARPRTARLVDYENENGQAPHIRVEEPAEDRGGAPEPLTDGGRPPVPKPSRTRSGPPAWARSFPNTPQGGASPDDSVDGDQEANLATQTRDNAKKVLHRVVIVPAQAVYGFMTPPLWAAVLSLVVALIQPLQRLLDSIDPLVGALENSGACSIPLTMLVLGAYFIEDKKAVKKSMPANSEDPAAQSSEESAGNAQRGRQGSADPWLGGREPEVAAASSSRSSLPWMKNPWSGGSVNGSEYASEYAGSEAGVDSRGETTRSSTAAAVGMSSSSMTKSPEEKAEERKTTMERRTILVSILSRMIVTPLLLIPPMAWYAIATRYNVMDDPVFITSACLIIGSPPALTLAQISQTTSGGNNTLEKLISKTIFVSYAVLAAPTTILLVLAGLLIAEYDH</sequence>
<feature type="region of interest" description="Disordered" evidence="5">
    <location>
        <begin position="471"/>
        <end position="512"/>
    </location>
</feature>
<dbReference type="GO" id="GO:0055085">
    <property type="term" value="P:transmembrane transport"/>
    <property type="evidence" value="ECO:0007669"/>
    <property type="project" value="InterPro"/>
</dbReference>
<dbReference type="EMBL" id="KZ819670">
    <property type="protein sequence ID" value="PWN26693.1"/>
    <property type="molecule type" value="Genomic_DNA"/>
</dbReference>
<feature type="compositionally biased region" description="Basic and acidic residues" evidence="5">
    <location>
        <begin position="501"/>
        <end position="512"/>
    </location>
</feature>
<evidence type="ECO:0000256" key="2">
    <source>
        <dbReference type="ARBA" id="ARBA00022692"/>
    </source>
</evidence>
<feature type="transmembrane region" description="Helical" evidence="6">
    <location>
        <begin position="372"/>
        <end position="390"/>
    </location>
</feature>
<dbReference type="GO" id="GO:0016020">
    <property type="term" value="C:membrane"/>
    <property type="evidence" value="ECO:0007669"/>
    <property type="project" value="UniProtKB-SubCell"/>
</dbReference>
<feature type="transmembrane region" description="Helical" evidence="6">
    <location>
        <begin position="325"/>
        <end position="352"/>
    </location>
</feature>
<accession>A0A316US40</accession>
<evidence type="ECO:0000256" key="5">
    <source>
        <dbReference type="SAM" id="MobiDB-lite"/>
    </source>
</evidence>
<evidence type="ECO:0000256" key="4">
    <source>
        <dbReference type="ARBA" id="ARBA00023136"/>
    </source>
</evidence>
<feature type="compositionally biased region" description="Polar residues" evidence="5">
    <location>
        <begin position="409"/>
        <end position="423"/>
    </location>
</feature>
<feature type="transmembrane region" description="Helical" evidence="6">
    <location>
        <begin position="61"/>
        <end position="80"/>
    </location>
</feature>
<feature type="transmembrane region" description="Helical" evidence="6">
    <location>
        <begin position="518"/>
        <end position="542"/>
    </location>
</feature>
<feature type="region of interest" description="Disordered" evidence="5">
    <location>
        <begin position="400"/>
        <end position="453"/>
    </location>
</feature>
<keyword evidence="2 6" id="KW-0812">Transmembrane</keyword>
<protein>
    <recommendedName>
        <fullName evidence="9">Auxin efflux carrier</fullName>
    </recommendedName>
</protein>
<evidence type="ECO:0000313" key="7">
    <source>
        <dbReference type="EMBL" id="PWN26693.1"/>
    </source>
</evidence>